<sequence length="122" mass="13850">MASLLLLAPLFFLFELWQLFISERYLGLKQIARNGDPRTLGLGEFTAFFWSTTLLLYGLWSLSLLLVPFARLSGLGLLLVTAIGYGFRRNSGIKWVLVILTFEGAVRIGILTSLVWIAWRRL</sequence>
<dbReference type="HOGENOM" id="CLU_1991710_0_0_0"/>
<keyword evidence="1" id="KW-0812">Transmembrane</keyword>
<feature type="transmembrane region" description="Helical" evidence="1">
    <location>
        <begin position="42"/>
        <end position="62"/>
    </location>
</feature>
<dbReference type="Proteomes" id="UP000007013">
    <property type="component" value="Chromosome"/>
</dbReference>
<feature type="transmembrane region" description="Helical" evidence="1">
    <location>
        <begin position="69"/>
        <end position="87"/>
    </location>
</feature>
<dbReference type="AlphaFoldDB" id="B1ZTN3"/>
<feature type="transmembrane region" description="Helical" evidence="1">
    <location>
        <begin position="93"/>
        <end position="119"/>
    </location>
</feature>
<dbReference type="RefSeq" id="WP_012374357.1">
    <property type="nucleotide sequence ID" value="NC_010571.1"/>
</dbReference>
<proteinExistence type="predicted"/>
<dbReference type="EMBL" id="CP001032">
    <property type="protein sequence ID" value="ACB74819.1"/>
    <property type="molecule type" value="Genomic_DNA"/>
</dbReference>
<dbReference type="KEGG" id="ote:Oter_1535"/>
<dbReference type="OrthoDB" id="196467at2"/>
<evidence type="ECO:0000313" key="2">
    <source>
        <dbReference type="EMBL" id="ACB74819.1"/>
    </source>
</evidence>
<dbReference type="eggNOG" id="ENOG5030PBS">
    <property type="taxonomic scope" value="Bacteria"/>
</dbReference>
<protein>
    <submittedName>
        <fullName evidence="2">Uncharacterized protein</fullName>
    </submittedName>
</protein>
<keyword evidence="3" id="KW-1185">Reference proteome</keyword>
<keyword evidence="1" id="KW-0472">Membrane</keyword>
<evidence type="ECO:0000313" key="3">
    <source>
        <dbReference type="Proteomes" id="UP000007013"/>
    </source>
</evidence>
<accession>B1ZTN3</accession>
<evidence type="ECO:0000256" key="1">
    <source>
        <dbReference type="SAM" id="Phobius"/>
    </source>
</evidence>
<name>B1ZTN3_OPITP</name>
<reference evidence="2 3" key="1">
    <citation type="journal article" date="2011" name="J. Bacteriol.">
        <title>Genome sequence of the verrucomicrobium Opitutus terrae PB90-1, an abundant inhabitant of rice paddy soil ecosystems.</title>
        <authorList>
            <person name="van Passel M.W."/>
            <person name="Kant R."/>
            <person name="Palva A."/>
            <person name="Copeland A."/>
            <person name="Lucas S."/>
            <person name="Lapidus A."/>
            <person name="Glavina del Rio T."/>
            <person name="Pitluck S."/>
            <person name="Goltsman E."/>
            <person name="Clum A."/>
            <person name="Sun H."/>
            <person name="Schmutz J."/>
            <person name="Larimer F.W."/>
            <person name="Land M.L."/>
            <person name="Hauser L."/>
            <person name="Kyrpides N."/>
            <person name="Mikhailova N."/>
            <person name="Richardson P.P."/>
            <person name="Janssen P.H."/>
            <person name="de Vos W.M."/>
            <person name="Smidt H."/>
        </authorList>
    </citation>
    <scope>NUCLEOTIDE SEQUENCE [LARGE SCALE GENOMIC DNA]</scope>
    <source>
        <strain evidence="3">DSM 11246 / JCM 15787 / PB90-1</strain>
    </source>
</reference>
<organism evidence="2 3">
    <name type="scientific">Opitutus terrae (strain DSM 11246 / JCM 15787 / PB90-1)</name>
    <dbReference type="NCBI Taxonomy" id="452637"/>
    <lineage>
        <taxon>Bacteria</taxon>
        <taxon>Pseudomonadati</taxon>
        <taxon>Verrucomicrobiota</taxon>
        <taxon>Opitutia</taxon>
        <taxon>Opitutales</taxon>
        <taxon>Opitutaceae</taxon>
        <taxon>Opitutus</taxon>
    </lineage>
</organism>
<gene>
    <name evidence="2" type="ordered locus">Oter_1535</name>
</gene>
<keyword evidence="1" id="KW-1133">Transmembrane helix</keyword>